<reference evidence="1 2" key="1">
    <citation type="submission" date="2022-02" db="EMBL/GenBank/DDBJ databases">
        <authorList>
            <person name="Min J."/>
        </authorList>
    </citation>
    <scope>NUCLEOTIDE SEQUENCE [LARGE SCALE GENOMIC DNA]</scope>
    <source>
        <strain evidence="1 2">GR10-1</strain>
    </source>
</reference>
<dbReference type="Gene3D" id="3.40.50.620">
    <property type="entry name" value="HUPs"/>
    <property type="match status" value="1"/>
</dbReference>
<keyword evidence="2" id="KW-1185">Reference proteome</keyword>
<evidence type="ECO:0000313" key="2">
    <source>
        <dbReference type="Proteomes" id="UP001202248"/>
    </source>
</evidence>
<sequence length="226" mass="26277">MDSRIVACVLKDVLEAGAFKNKKVIGLTWGYENSRDVVYAKRICRLFNWDWEHLSVDVEQMWMNIRICMENGCEYTPIHLHAMPIIAERKDIDCVLAGSFGDSVGRAEYSGTKVSNLVDIRNAIKNPYNILRSDFNVLSKSNTNTDVDGYHKQFPQSKPYMLYEQDQQLHYMRKMLNSCMSVINKKIPLYQMFSSPAIFGYMWSLDPVLRTNKVYEIILSQKTKNY</sequence>
<accession>A0ABS9SK60</accession>
<comment type="caution">
    <text evidence="1">The sequence shown here is derived from an EMBL/GenBank/DDBJ whole genome shotgun (WGS) entry which is preliminary data.</text>
</comment>
<protein>
    <submittedName>
        <fullName evidence="1">Uncharacterized protein</fullName>
    </submittedName>
</protein>
<dbReference type="Proteomes" id="UP001202248">
    <property type="component" value="Unassembled WGS sequence"/>
</dbReference>
<gene>
    <name evidence="1" type="ORF">MKP09_12815</name>
</gene>
<dbReference type="InterPro" id="IPR014729">
    <property type="entry name" value="Rossmann-like_a/b/a_fold"/>
</dbReference>
<name>A0ABS9SK60_9BACT</name>
<evidence type="ECO:0000313" key="1">
    <source>
        <dbReference type="EMBL" id="MCH5598727.1"/>
    </source>
</evidence>
<dbReference type="EMBL" id="JAKWBL010000002">
    <property type="protein sequence ID" value="MCH5598727.1"/>
    <property type="molecule type" value="Genomic_DNA"/>
</dbReference>
<dbReference type="SUPFAM" id="SSF52402">
    <property type="entry name" value="Adenine nucleotide alpha hydrolases-like"/>
    <property type="match status" value="1"/>
</dbReference>
<proteinExistence type="predicted"/>
<organism evidence="1 2">
    <name type="scientific">Niabella ginsengisoli</name>
    <dbReference type="NCBI Taxonomy" id="522298"/>
    <lineage>
        <taxon>Bacteria</taxon>
        <taxon>Pseudomonadati</taxon>
        <taxon>Bacteroidota</taxon>
        <taxon>Chitinophagia</taxon>
        <taxon>Chitinophagales</taxon>
        <taxon>Chitinophagaceae</taxon>
        <taxon>Niabella</taxon>
    </lineage>
</organism>